<evidence type="ECO:0000313" key="2">
    <source>
        <dbReference type="EMBL" id="CAE0835740.1"/>
    </source>
</evidence>
<dbReference type="EMBL" id="HBJA01136931">
    <property type="protein sequence ID" value="CAE0835740.1"/>
    <property type="molecule type" value="Transcribed_RNA"/>
</dbReference>
<feature type="compositionally biased region" description="Basic and acidic residues" evidence="1">
    <location>
        <begin position="105"/>
        <end position="115"/>
    </location>
</feature>
<feature type="compositionally biased region" description="Polar residues" evidence="1">
    <location>
        <begin position="44"/>
        <end position="53"/>
    </location>
</feature>
<sequence>MTSGFPTARNGAQASSQPLTRVNDGQMPRPQRCQPEGKIGGTNRRIQVQVTRGSSKKKNRVPPEECRSPEQGKQICGRRRDMQPWVRGSKCLQTHQGGNWPLRAPDTRVSEERHTNRNSSKGPQGDPQPGSNEATDLTMVTGAKMVPEVRRGGVKRTSSVIL</sequence>
<feature type="compositionally biased region" description="Basic and acidic residues" evidence="1">
    <location>
        <begin position="61"/>
        <end position="70"/>
    </location>
</feature>
<feature type="compositionally biased region" description="Polar residues" evidence="1">
    <location>
        <begin position="1"/>
        <end position="20"/>
    </location>
</feature>
<feature type="region of interest" description="Disordered" evidence="1">
    <location>
        <begin position="1"/>
        <end position="162"/>
    </location>
</feature>
<reference evidence="2" key="1">
    <citation type="submission" date="2021-01" db="EMBL/GenBank/DDBJ databases">
        <authorList>
            <person name="Corre E."/>
            <person name="Pelletier E."/>
            <person name="Niang G."/>
            <person name="Scheremetjew M."/>
            <person name="Finn R."/>
            <person name="Kale V."/>
            <person name="Holt S."/>
            <person name="Cochrane G."/>
            <person name="Meng A."/>
            <person name="Brown T."/>
            <person name="Cohen L."/>
        </authorList>
    </citation>
    <scope>NUCLEOTIDE SEQUENCE</scope>
    <source>
        <strain evidence="2">CCMP1594</strain>
    </source>
</reference>
<organism evidence="2">
    <name type="scientific">Eutreptiella gymnastica</name>
    <dbReference type="NCBI Taxonomy" id="73025"/>
    <lineage>
        <taxon>Eukaryota</taxon>
        <taxon>Discoba</taxon>
        <taxon>Euglenozoa</taxon>
        <taxon>Euglenida</taxon>
        <taxon>Spirocuta</taxon>
        <taxon>Euglenophyceae</taxon>
        <taxon>Eutreptiales</taxon>
        <taxon>Eutreptiaceae</taxon>
        <taxon>Eutreptiella</taxon>
    </lineage>
</organism>
<accession>A0A7S4LKR9</accession>
<proteinExistence type="predicted"/>
<dbReference type="AlphaFoldDB" id="A0A7S4LKR9"/>
<name>A0A7S4LKR9_9EUGL</name>
<gene>
    <name evidence="2" type="ORF">EGYM00163_LOCUS47093</name>
</gene>
<evidence type="ECO:0000256" key="1">
    <source>
        <dbReference type="SAM" id="MobiDB-lite"/>
    </source>
</evidence>
<protein>
    <submittedName>
        <fullName evidence="2">Uncharacterized protein</fullName>
    </submittedName>
</protein>